<organism evidence="2">
    <name type="scientific">freshwater metagenome</name>
    <dbReference type="NCBI Taxonomy" id="449393"/>
    <lineage>
        <taxon>unclassified sequences</taxon>
        <taxon>metagenomes</taxon>
        <taxon>ecological metagenomes</taxon>
    </lineage>
</organism>
<proteinExistence type="inferred from homology"/>
<gene>
    <name evidence="2" type="ORF">UFOPK3992_01847</name>
</gene>
<dbReference type="AlphaFoldDB" id="A0A6J7R2R3"/>
<dbReference type="SUPFAM" id="SSF56266">
    <property type="entry name" value="DmpA/ArgJ-like"/>
    <property type="match status" value="1"/>
</dbReference>
<protein>
    <submittedName>
        <fullName evidence="2">Unannotated protein</fullName>
    </submittedName>
</protein>
<reference evidence="2" key="1">
    <citation type="submission" date="2020-05" db="EMBL/GenBank/DDBJ databases">
        <authorList>
            <person name="Chiriac C."/>
            <person name="Salcher M."/>
            <person name="Ghai R."/>
            <person name="Kavagutti S V."/>
        </authorList>
    </citation>
    <scope>NUCLEOTIDE SEQUENCE</scope>
</reference>
<evidence type="ECO:0000313" key="2">
    <source>
        <dbReference type="EMBL" id="CAB5023459.1"/>
    </source>
</evidence>
<comment type="similarity">
    <text evidence="1">Belongs to the peptidase S58 family.</text>
</comment>
<evidence type="ECO:0000256" key="1">
    <source>
        <dbReference type="ARBA" id="ARBA00007068"/>
    </source>
</evidence>
<dbReference type="Gene3D" id="3.60.70.12">
    <property type="entry name" value="L-amino peptidase D-ALA esterase/amidase"/>
    <property type="match status" value="1"/>
</dbReference>
<sequence length="398" mass="40856">MTETTSATHAPDGRPRARGLGIPFAGTPGALNAITDVPGVAVGHLTLVEGEGPLVVGSGPVRTGVTAILPRGVAGVGDPCTAGWYSLNGNGEMTGTTWIDEVGLLTLPIALTNTHAVGACHRGVVTWVTQNRPDLAAAWLLPVVAETWDGYLNDINGDHVRSEHVHQAIATATTGALDEGSVGGGTGMNCYSFKGGSGTASRVVRHGGTDYTVGALVQANFGSRHELRIAGVALGDKLADDDPMGTTDWFARDGQRAALAGAGSVIAIIATDAPLLPGQCKALARRVPLGLARTGTTGGHFSGDIFLAFSTANSGLEGSVIPTSEATADDYETLRHIPWGRLDPFLEAVALAVEEAVVNALVVNADMVGRDGHRSPALPHDRVVAALTRARAIDAQDA</sequence>
<dbReference type="EMBL" id="CAFBOZ010000324">
    <property type="protein sequence ID" value="CAB5023459.1"/>
    <property type="molecule type" value="Genomic_DNA"/>
</dbReference>
<dbReference type="Pfam" id="PF03576">
    <property type="entry name" value="Peptidase_S58"/>
    <property type="match status" value="1"/>
</dbReference>
<dbReference type="InterPro" id="IPR016117">
    <property type="entry name" value="ArgJ-like_dom_sf"/>
</dbReference>
<name>A0A6J7R2R3_9ZZZZ</name>
<dbReference type="CDD" id="cd02253">
    <property type="entry name" value="DmpA"/>
    <property type="match status" value="1"/>
</dbReference>
<dbReference type="InterPro" id="IPR005321">
    <property type="entry name" value="Peptidase_S58_DmpA"/>
</dbReference>
<dbReference type="PANTHER" id="PTHR36512:SF3">
    <property type="entry name" value="BLR5678 PROTEIN"/>
    <property type="match status" value="1"/>
</dbReference>
<dbReference type="FunFam" id="3.60.70.12:FF:000004">
    <property type="entry name" value="Beta-peptidyl aminopeptidase BapA"/>
    <property type="match status" value="1"/>
</dbReference>
<dbReference type="GO" id="GO:0004177">
    <property type="term" value="F:aminopeptidase activity"/>
    <property type="evidence" value="ECO:0007669"/>
    <property type="project" value="TreeGrafter"/>
</dbReference>
<dbReference type="PANTHER" id="PTHR36512">
    <property type="entry name" value="D-AMINOPEPTIDASE"/>
    <property type="match status" value="1"/>
</dbReference>
<accession>A0A6J7R2R3</accession>